<keyword evidence="5" id="KW-0597">Phosphoprotein</keyword>
<evidence type="ECO:0000256" key="3">
    <source>
        <dbReference type="ARBA" id="ARBA00018077"/>
    </source>
</evidence>
<evidence type="ECO:0000256" key="1">
    <source>
        <dbReference type="ARBA" id="ARBA00004604"/>
    </source>
</evidence>
<dbReference type="InterPro" id="IPR018936">
    <property type="entry name" value="PI3/4_kinase_CS"/>
</dbReference>
<evidence type="ECO:0000256" key="10">
    <source>
        <dbReference type="ARBA" id="ARBA00022840"/>
    </source>
</evidence>
<organism evidence="17 18">
    <name type="scientific">Batrachochytrium salamandrivorans</name>
    <dbReference type="NCBI Taxonomy" id="1357716"/>
    <lineage>
        <taxon>Eukaryota</taxon>
        <taxon>Fungi</taxon>
        <taxon>Fungi incertae sedis</taxon>
        <taxon>Chytridiomycota</taxon>
        <taxon>Chytridiomycota incertae sedis</taxon>
        <taxon>Chytridiomycetes</taxon>
        <taxon>Rhizophydiales</taxon>
        <taxon>Rhizophydiales incertae sedis</taxon>
        <taxon>Batrachochytrium</taxon>
    </lineage>
</organism>
<evidence type="ECO:0000256" key="7">
    <source>
        <dbReference type="ARBA" id="ARBA00022741"/>
    </source>
</evidence>
<dbReference type="Pfam" id="PF19704">
    <property type="entry name" value="DNAPKcs_CC5"/>
    <property type="match status" value="3"/>
</dbReference>
<dbReference type="InterPro" id="IPR050517">
    <property type="entry name" value="DDR_Repair_Kinase"/>
</dbReference>
<keyword evidence="8" id="KW-0227">DNA damage</keyword>
<dbReference type="InterPro" id="IPR011009">
    <property type="entry name" value="Kinase-like_dom_sf"/>
</dbReference>
<evidence type="ECO:0000256" key="4">
    <source>
        <dbReference type="ARBA" id="ARBA00022527"/>
    </source>
</evidence>
<dbReference type="CDD" id="cd05172">
    <property type="entry name" value="PIKKc_DNA-PK"/>
    <property type="match status" value="1"/>
</dbReference>
<feature type="domain" description="FATC" evidence="16">
    <location>
        <begin position="3955"/>
        <end position="3987"/>
    </location>
</feature>
<dbReference type="Pfam" id="PF20500">
    <property type="entry name" value="DNA-PKcs_N"/>
    <property type="match status" value="1"/>
</dbReference>
<keyword evidence="18" id="KW-1185">Reference proteome</keyword>
<dbReference type="EMBL" id="JAFCIX010000356">
    <property type="protein sequence ID" value="KAH6593404.1"/>
    <property type="molecule type" value="Genomic_DNA"/>
</dbReference>
<dbReference type="PROSITE" id="PS00916">
    <property type="entry name" value="PI3_4_KINASE_2"/>
    <property type="match status" value="1"/>
</dbReference>
<proteinExistence type="predicted"/>
<dbReference type="SUPFAM" id="SSF48371">
    <property type="entry name" value="ARM repeat"/>
    <property type="match status" value="3"/>
</dbReference>
<evidence type="ECO:0000256" key="6">
    <source>
        <dbReference type="ARBA" id="ARBA00022679"/>
    </source>
</evidence>
<keyword evidence="11" id="KW-0234">DNA repair</keyword>
<evidence type="ECO:0000313" key="17">
    <source>
        <dbReference type="EMBL" id="KAH6593404.1"/>
    </source>
</evidence>
<gene>
    <name evidence="17" type="ORF">BASA50_007355</name>
</gene>
<keyword evidence="9" id="KW-0418">Kinase</keyword>
<evidence type="ECO:0000256" key="14">
    <source>
        <dbReference type="ARBA" id="ARBA00048679"/>
    </source>
</evidence>
<dbReference type="InterPro" id="IPR016024">
    <property type="entry name" value="ARM-type_fold"/>
</dbReference>
<evidence type="ECO:0000313" key="18">
    <source>
        <dbReference type="Proteomes" id="UP001648503"/>
    </source>
</evidence>
<dbReference type="PROSITE" id="PS51190">
    <property type="entry name" value="FATC"/>
    <property type="match status" value="1"/>
</dbReference>
<comment type="subcellular location">
    <subcellularLocation>
        <location evidence="1">Nucleus</location>
        <location evidence="1">Nucleolus</location>
    </subcellularLocation>
</comment>
<keyword evidence="7" id="KW-0547">Nucleotide-binding</keyword>
<dbReference type="Gene3D" id="3.30.1010.10">
    <property type="entry name" value="Phosphatidylinositol 3-kinase Catalytic Subunit, Chain A, domain 4"/>
    <property type="match status" value="1"/>
</dbReference>
<protein>
    <recommendedName>
        <fullName evidence="3">DNA-dependent protein kinase catalytic subunit</fullName>
        <ecNumber evidence="2">2.7.11.1</ecNumber>
    </recommendedName>
</protein>
<dbReference type="SMART" id="SM01344">
    <property type="entry name" value="NUC194"/>
    <property type="match status" value="1"/>
</dbReference>
<dbReference type="Gene3D" id="1.10.1070.11">
    <property type="entry name" value="Phosphatidylinositol 3-/4-kinase, catalytic domain"/>
    <property type="match status" value="1"/>
</dbReference>
<keyword evidence="6" id="KW-0808">Transferase</keyword>
<comment type="catalytic activity">
    <reaction evidence="14">
        <text>L-seryl-[protein] + ATP = O-phospho-L-seryl-[protein] + ADP + H(+)</text>
        <dbReference type="Rhea" id="RHEA:17989"/>
        <dbReference type="Rhea" id="RHEA-COMP:9863"/>
        <dbReference type="Rhea" id="RHEA-COMP:11604"/>
        <dbReference type="ChEBI" id="CHEBI:15378"/>
        <dbReference type="ChEBI" id="CHEBI:29999"/>
        <dbReference type="ChEBI" id="CHEBI:30616"/>
        <dbReference type="ChEBI" id="CHEBI:83421"/>
        <dbReference type="ChEBI" id="CHEBI:456216"/>
        <dbReference type="EC" id="2.7.11.1"/>
    </reaction>
</comment>
<evidence type="ECO:0000256" key="2">
    <source>
        <dbReference type="ARBA" id="ARBA00012513"/>
    </source>
</evidence>
<dbReference type="InterPro" id="IPR045581">
    <property type="entry name" value="DNAPKcs_CC5"/>
</dbReference>
<dbReference type="EC" id="2.7.11.1" evidence="2"/>
<evidence type="ECO:0000256" key="5">
    <source>
        <dbReference type="ARBA" id="ARBA00022553"/>
    </source>
</evidence>
<dbReference type="SUPFAM" id="SSF56112">
    <property type="entry name" value="Protein kinase-like (PK-like)"/>
    <property type="match status" value="1"/>
</dbReference>
<dbReference type="Pfam" id="PF20502">
    <property type="entry name" value="DNAPKcs_CC1-2"/>
    <property type="match status" value="1"/>
</dbReference>
<dbReference type="InterPro" id="IPR037706">
    <property type="entry name" value="DNA-PK_dom"/>
</dbReference>
<evidence type="ECO:0000259" key="15">
    <source>
        <dbReference type="PROSITE" id="PS50290"/>
    </source>
</evidence>
<dbReference type="PANTHER" id="PTHR11139">
    <property type="entry name" value="ATAXIA TELANGIECTASIA MUTATED ATM -RELATED"/>
    <property type="match status" value="1"/>
</dbReference>
<dbReference type="PROSITE" id="PS50290">
    <property type="entry name" value="PI3_4_KINASE_3"/>
    <property type="match status" value="1"/>
</dbReference>
<dbReference type="InterPro" id="IPR012582">
    <property type="entry name" value="DNAPKcs_CC3"/>
</dbReference>
<comment type="caution">
    <text evidence="17">The sequence shown here is derived from an EMBL/GenBank/DDBJ whole genome shotgun (WGS) entry which is preliminary data.</text>
</comment>
<evidence type="ECO:0000256" key="12">
    <source>
        <dbReference type="ARBA" id="ARBA00023242"/>
    </source>
</evidence>
<dbReference type="Pfam" id="PF02260">
    <property type="entry name" value="FATC"/>
    <property type="match status" value="1"/>
</dbReference>
<evidence type="ECO:0000256" key="9">
    <source>
        <dbReference type="ARBA" id="ARBA00022777"/>
    </source>
</evidence>
<dbReference type="InterPro" id="IPR003151">
    <property type="entry name" value="PIK-rel_kinase_FAT"/>
</dbReference>
<evidence type="ECO:0000256" key="13">
    <source>
        <dbReference type="ARBA" id="ARBA00047899"/>
    </source>
</evidence>
<dbReference type="InterPro" id="IPR046803">
    <property type="entry name" value="DNAPKcs_CC1-2"/>
</dbReference>
<reference evidence="17 18" key="1">
    <citation type="submission" date="2021-02" db="EMBL/GenBank/DDBJ databases">
        <title>Variation within the Batrachochytrium salamandrivorans European outbreak.</title>
        <authorList>
            <person name="Kelly M."/>
            <person name="Pasmans F."/>
            <person name="Shea T.P."/>
            <person name="Munoz J.F."/>
            <person name="Carranza S."/>
            <person name="Cuomo C.A."/>
            <person name="Martel A."/>
        </authorList>
    </citation>
    <scope>NUCLEOTIDE SEQUENCE [LARGE SCALE GENOMIC DNA]</scope>
    <source>
        <strain evidence="17 18">AMFP18/2</strain>
    </source>
</reference>
<sequence length="3987" mass="449792">MGPEPLKLLRRLVRDLGHVVGARSSDLLNGGELGETAVAGQQQGSKSLASNIQAVVTTDLEPTHYALASSLIFDTKMGVIWILRAARNQRQHDDAKTILLNTLASFIPLLGESVMQCYASQTISICISMFISHEIARVKLATFGPISQILELGFDESTVGLAAKKIFDSYYMEYIQQYSKLSPSVRGAILRVLGFISRKYPGCISVQHREQLLRHLLKSISTLFAMDKNAMSIQHVGGAMNGLNQFMLQTPLSREEDILLVYKCIVFVIQPIDDLARYDLPRAGLQILIDNSYVFVPHLLKDWETLYSHLEHMSSHKNRQMSRLALTAFEQFLKHVSEMLLLNVDGSEERSCFSFIIAKLNYKLTTPDLPISDVSLAIRGFGIFASACKAFWGLCDLIDLTQAVIRRGSQFYNNANVVSEDHLLHIPSFFVSLSHICKELEHITLNLVHVIGMIADVMLLYFPNIGLFVQNACCDAFIQLLWSLHSTHHSFLNIWRQTASKALLLTSAVTIPMSGDSLLNATGRIAEQAHKEYLHFWTGIFDLRCISSIDASRNAAIEVFRNLLFDEFMRAVITFPQSLNLSTTNPSIQSISTVSSGKNHLQQDTFDPNASFGGLSRKCDPAASVYNAELAAVNPKDHQSLVCFVEFCEIFMLGEHKTRLSRWILMLSEAWARMSNRYVLVSGFYRLFALNLKLSVDLGLFDGSGGDQRYTADCQALFSSHIIQVLNRMGLFKDELLNSCLSMVLSTPTSIVSVLKLKDAMCRALTLGISYAPLAVVALDTLKRWIKRVDCDTMHQVLSHVLPHLAEYLVADTEDTLDNPIPDLHVPNKVAFSITKMRQKRLQTSHTTFPIDPEDLKQIQSMVVFILGHVGRANRLVLGHEDSEISVSWNIEMAPVLFFDVPFHKTTTRIYFDEILPRIVYLAESSPDRKTKVSAVELLYSLIIMMLGRSEFGPGSIAFTIKKFHQIFGKLFPCMFRLAVDLESVSRSLFKPLTLQLIHWLTQPTNKTDSEAAVLLTACMDAATSDCENLRDFGSECISEFLRYYLKHASDVRLNGGPESICDVIIRIHRLLIHHDSHKRAGACMIVNRIYGILCENEIMVQTFAVESLYYVLCALQLADGDEPSIGTTTLAQKTVDTVSKIILDRIALFETVDERRRSFPGLVRVDLMSLLGWLYEQFGSREVAHAQVCIKLFVQFSSIVSDAKTLFDKFATVSSSGLPMNLVPRVLFSNWKVNGYLRREWIQQLIVSIELYICLLDTQLLSAQSLSNQATIIHPLLQFVHICSKIESPSDLRTLTRMDHGCTEMVAIAMFGLLRLLKRIISEHTDIESLGTTDIYALLSEPLFQTIALSVFSPSTLGLDLGLNSGLLCNWDALLQDVLGIFHAKLTVPIRKSILLTLVSAIDPFVLQLSHLNQATSLAHHTMQLHGLKLLKDTAWMDELSNSGVLNSLHQGLLSLCVYSSESDPVILSVASELLDVCLSIPIHRSFICSDLLMLTRHDVCLEAIRFYQTFRRTIDMSFAAKLDDYYPLLEGNWTSPQARMAIMGMLDSLLDFPELYQETIVQLNQTLPWSIHLLKGIFSRGDSNDAFISRSIFSRICLVFDPRTIHSPEFTKIMSSELAYLLGTQFSLAEKHHTVQLLAPFASIDADVETQMAQLIKETIEMQFPISPRDIIVLTGTDQYTYYISFVETILHGVEQYGSAAIGECIFTHLCRDDHGIFTAQIQISMYRMGCNLSIPKVVIFMDMCMRSFQSSIIKMAVRGNIIRDVLVPILLGVDIDVLTSFFVKHIKTIMGIISSPLSMAIDPLYLDLTTKTACYRIMEIAYIRLPYAKLHHKSGEVISAYTSPFLPTDERALSLPLMKHSHAAKSEAVSVTDPDDMAPLRLRYHQAAYAVLSATICKTQSKSEVFKVFLFSENPAKGERHWENLVDLNANLSTILDFHTTEDLALSNRTHQMNSDPVSLDTIGEKDKPRLNFKLSGTSTTQESLEFGSTQIEDMHLPFSRDISSVVVASLRGEACKAPTLPGVISACAAELIRGFKKEAPFPIKVFIVKIILSHPEYFEEFKSEFWKPLAILLSDENTFVDGLSSLAQEIIIRLVLWSTNTDGSRTMFIEVSETNRLIVFDMMRGICGHCTAPSRSVTISNDRLIWLLIESFKDLVIAPTYILYQALFIPEDAPGKGQALGAVYLLSAFVSCGIPIYTGIGIETLAISEGTFLDRLVELCQNSSKDLCTATAELLGQLLELFERDRYVLLSYLVLAVRNMLKKLSQVTSELYRRDRFVLIINRISSKFPAILKEFDKSLLYILPQLFGSTKELCLKALCTYASKSVDMFVELRGRGLLGLLSDRDDECQRLTVMILSEIVLHLSVDDVMYFKDTLIAAFSTHPNEECRKAYFLLIVGIVKTNFGNNLESTTPSLSTTQSLSYMQSVDSQEHLDDHDIDTQMIDERAYASDIISCLRVCLLKGLADKCDDIRNSLAQYIEAHILGAKPILERTVQIFKCLYSPEQEDYFLQYATRFLLDASQISANFDVDIFPSSPEEVPFCNLVVDTSWTRNAIMQPMFSAQSIPLSKDGHSESQDLYTVHENSIDTFPNSRRTPFLVPRIPVYYDKSKKNLLGPSEKYRDSEFASLRGLKRVYVKRNAAEERDYFSAKALRLKSKIQKAEHLQKLARSRQVNLSRSYRVGEYPDMKIKPSSFLKPLWTLTQRDADISKFVLSKLVSSIMISSKKDGCSSGIIDDQQEIQYSISSDLADVISDTMRCSKLTSPAFIGSMLKILYDTSCTVIEPQLIATASIETGNENLGILLLEKSIQSLLSEDSVHQGAALLASWVSVAQMYKSIGSLDVYHAINETHLYFFKATKDAIYFSSIGEYLEAKSIFEKSLAGPIEHISAEEICVWKQGILECYSKLFQWEDLEERIISDTGNPLSSIDTKPLSLYIQSFIRCKLQLSATNVYVHGMDQITDPSSDLHRDYLELHHSYDLALIFLKRKDYNQSWHFVNCWLDSFSDQYSSLGSMSKQTKSLLLNSLQKATELRDALVQLRGQLELGNLLKGWERTLPSYTDDVDIWADLFLLRETVLDQWPVANDIDREAIRIAKNTLHGEIAKSAYEQHNFHLATVCISRMMPSDGDFHAEGILAGFYLNIARMNSVHISSKSKADYFVNLFSDISYYETNIKALPELLWIKFTIAESISLWTILKQMVEHPYDVGQLLIGNKRLLCAFDIKFSKVPTHEESLGQLINQLAFNGFKHVKSNMDEKLRRQATILIAEQCDQVLRWIEAKDPTVSTWTIHKSEYACIVVRAVISNMISGDRSSREMFPRLLQILEQFPETRTDFSTLCVGLAPWMLLRWISQMTAVLDKPYGDIILPLLYRVSSIFPSAVIYPLQISIPQYTFTRESTLSLGQIKGLLHSVSLPLATTFLKELRRLIEPVHIFKDWIEHTELIFNSGMSNSEIQIKLAFDEMKEYCFETHSFSCQGVKKFSKKHCKRVLEICGSDGSRLVTQKKLIWKEIKMYYARSISGKESFPLGTMPIDYYSPWLAKYRLSDHPNDTLLIPGQYEGSHQPVTGSDFVEISSFEPVVDVLGSIRRPKKLGFVGSDGKVYPFLIKGGEDLRLDQRVEHMFSTINSIILNNRQCGNANLSIRVYGVVPMTRTLGVLEWVENTRTLRQCMSDISGFQEAFVKADKQFENFVSIYRGQAKSVGEIYGNMFMKASSEDVTAMMKSLWGTMEKPYFKMFMQNLAASPEAYVNIRSGFANSWASLSIASYLMGIGDRHTDNFLVDLKSGRVIGIDFGHAFGSATEVLPVPELVPFRLTQQIKEFVDPLGIHVMLEPPMIHVMTALREKKDMIMTALDIFVKEPLIEWQKFAISQYKRKASRTEPSTESSGMDTNTLGELKWYPQQKLEIAARKLMGEHPSHIQATELRWGHATKPYVSQACEVLLGTKNNSHRSRVGVRCESIREQVQCLIDQATDPNVLGRAWRGWVSWC</sequence>
<dbReference type="SMART" id="SM01343">
    <property type="entry name" value="FATC"/>
    <property type="match status" value="1"/>
</dbReference>
<evidence type="ECO:0000256" key="8">
    <source>
        <dbReference type="ARBA" id="ARBA00022763"/>
    </source>
</evidence>
<name>A0ABQ8F766_9FUNG</name>
<dbReference type="InterPro" id="IPR046804">
    <property type="entry name" value="DNA-PKcs_N"/>
</dbReference>
<evidence type="ECO:0000259" key="16">
    <source>
        <dbReference type="PROSITE" id="PS51190"/>
    </source>
</evidence>
<dbReference type="Pfam" id="PF02259">
    <property type="entry name" value="FAT"/>
    <property type="match status" value="1"/>
</dbReference>
<keyword evidence="12" id="KW-0539">Nucleus</keyword>
<comment type="catalytic activity">
    <reaction evidence="13">
        <text>L-threonyl-[protein] + ATP = O-phospho-L-threonyl-[protein] + ADP + H(+)</text>
        <dbReference type="Rhea" id="RHEA:46608"/>
        <dbReference type="Rhea" id="RHEA-COMP:11060"/>
        <dbReference type="Rhea" id="RHEA-COMP:11605"/>
        <dbReference type="ChEBI" id="CHEBI:15378"/>
        <dbReference type="ChEBI" id="CHEBI:30013"/>
        <dbReference type="ChEBI" id="CHEBI:30616"/>
        <dbReference type="ChEBI" id="CHEBI:61977"/>
        <dbReference type="ChEBI" id="CHEBI:456216"/>
        <dbReference type="EC" id="2.7.11.1"/>
    </reaction>
</comment>
<dbReference type="InterPro" id="IPR000403">
    <property type="entry name" value="PI3/4_kinase_cat_dom"/>
</dbReference>
<dbReference type="InterPro" id="IPR036940">
    <property type="entry name" value="PI3/4_kinase_cat_sf"/>
</dbReference>
<dbReference type="SMART" id="SM00146">
    <property type="entry name" value="PI3Kc"/>
    <property type="match status" value="1"/>
</dbReference>
<evidence type="ECO:0000256" key="11">
    <source>
        <dbReference type="ARBA" id="ARBA00023204"/>
    </source>
</evidence>
<keyword evidence="10" id="KW-0067">ATP-binding</keyword>
<dbReference type="InterPro" id="IPR003152">
    <property type="entry name" value="FATC_dom"/>
</dbReference>
<accession>A0ABQ8F766</accession>
<dbReference type="Proteomes" id="UP001648503">
    <property type="component" value="Unassembled WGS sequence"/>
</dbReference>
<dbReference type="PANTHER" id="PTHR11139:SF68">
    <property type="entry name" value="DNA-DEPENDENT PROTEIN KINASE CATALYTIC SUBUNIT"/>
    <property type="match status" value="1"/>
</dbReference>
<dbReference type="Pfam" id="PF08163">
    <property type="entry name" value="DNAPKcs_CC3"/>
    <property type="match status" value="1"/>
</dbReference>
<dbReference type="Pfam" id="PF00454">
    <property type="entry name" value="PI3_PI4_kinase"/>
    <property type="match status" value="1"/>
</dbReference>
<feature type="domain" description="PI3K/PI4K catalytic" evidence="15">
    <location>
        <begin position="3576"/>
        <end position="3911"/>
    </location>
</feature>
<keyword evidence="4" id="KW-0723">Serine/threonine-protein kinase</keyword>